<evidence type="ECO:0000256" key="7">
    <source>
        <dbReference type="PIRSR" id="PIRSR016262-1"/>
    </source>
</evidence>
<dbReference type="Pfam" id="PF21948">
    <property type="entry name" value="LplA-B_cat"/>
    <property type="match status" value="1"/>
</dbReference>
<dbReference type="InterPro" id="IPR045864">
    <property type="entry name" value="aa-tRNA-synth_II/BPL/LPL"/>
</dbReference>
<comment type="caution">
    <text evidence="11">The sequence shown here is derived from an EMBL/GenBank/DDBJ whole genome shotgun (WGS) entry which is preliminary data.</text>
</comment>
<evidence type="ECO:0000256" key="8">
    <source>
        <dbReference type="PIRSR" id="PIRSR016262-2"/>
    </source>
</evidence>
<name>A0AAN8X8M1_HALRR</name>
<evidence type="ECO:0000256" key="4">
    <source>
        <dbReference type="ARBA" id="ARBA00022679"/>
    </source>
</evidence>
<feature type="binding site" evidence="8">
    <location>
        <begin position="82"/>
        <end position="89"/>
    </location>
    <ligand>
        <name>substrate</name>
    </ligand>
</feature>
<dbReference type="GO" id="GO:0009249">
    <property type="term" value="P:protein lipoylation"/>
    <property type="evidence" value="ECO:0007669"/>
    <property type="project" value="InterPro"/>
</dbReference>
<dbReference type="Gene3D" id="3.30.930.10">
    <property type="entry name" value="Bira Bifunctional Protein, Domain 2"/>
    <property type="match status" value="1"/>
</dbReference>
<evidence type="ECO:0000256" key="5">
    <source>
        <dbReference type="ARBA" id="ARBA00023315"/>
    </source>
</evidence>
<dbReference type="GO" id="GO:0005739">
    <property type="term" value="C:mitochondrion"/>
    <property type="evidence" value="ECO:0007669"/>
    <property type="project" value="UniProtKB-SubCell"/>
</dbReference>
<dbReference type="InterPro" id="IPR000544">
    <property type="entry name" value="Octanoyltransferase"/>
</dbReference>
<dbReference type="NCBIfam" id="NF010925">
    <property type="entry name" value="PRK14345.1"/>
    <property type="match status" value="1"/>
</dbReference>
<keyword evidence="5 6" id="KW-0012">Acyltransferase</keyword>
<dbReference type="CDD" id="cd16444">
    <property type="entry name" value="LipB"/>
    <property type="match status" value="1"/>
</dbReference>
<dbReference type="PANTHER" id="PTHR10993:SF7">
    <property type="entry name" value="LIPOYLTRANSFERASE 2, MITOCHONDRIAL-RELATED"/>
    <property type="match status" value="1"/>
</dbReference>
<comment type="similarity">
    <text evidence="3 6">Belongs to the LipB family.</text>
</comment>
<dbReference type="AlphaFoldDB" id="A0AAN8X8M1"/>
<comment type="function">
    <text evidence="6">Catalyzes the transfer of endogenously produced octanoic acid from octanoyl-acyl-carrier-protein onto the lipoyl domains of lipoate-dependent enzymes. Lipoyl-ACP can also act as a substrate although octanoyl-ACP is likely to be the physiological substrate.</text>
</comment>
<comment type="pathway">
    <text evidence="2 6">Protein modification; protein lipoylation via endogenous pathway; protein N(6)-(lipoyl)lysine from octanoyl-[acyl-carrier-protein]: step 1/2.</text>
</comment>
<protein>
    <recommendedName>
        <fullName evidence="6">Octanoyl-[acyl-carrier-protein]:protein N-octanoyltransferase LIPT2, mitochondrial</fullName>
        <ecNumber evidence="6">2.3.1.181</ecNumber>
    </recommendedName>
</protein>
<dbReference type="GO" id="GO:0033819">
    <property type="term" value="F:lipoyl(octanoyl) transferase activity"/>
    <property type="evidence" value="ECO:0007669"/>
    <property type="project" value="UniProtKB-EC"/>
</dbReference>
<evidence type="ECO:0000259" key="10">
    <source>
        <dbReference type="PROSITE" id="PS51733"/>
    </source>
</evidence>
<dbReference type="EMBL" id="JAXCGZ010011409">
    <property type="protein sequence ID" value="KAK7074924.1"/>
    <property type="molecule type" value="Genomic_DNA"/>
</dbReference>
<gene>
    <name evidence="11" type="primary">LIPT2</name>
    <name evidence="11" type="ORF">SK128_015442</name>
</gene>
<dbReference type="PANTHER" id="PTHR10993">
    <property type="entry name" value="OCTANOYLTRANSFERASE"/>
    <property type="match status" value="1"/>
</dbReference>
<keyword evidence="6" id="KW-0496">Mitochondrion</keyword>
<dbReference type="InterPro" id="IPR020605">
    <property type="entry name" value="Octanoyltransferase_CS"/>
</dbReference>
<feature type="active site" description="Acyl-thioester intermediate" evidence="7">
    <location>
        <position position="178"/>
    </location>
</feature>
<feature type="binding site" evidence="8">
    <location>
        <begin position="160"/>
        <end position="162"/>
    </location>
    <ligand>
        <name>substrate</name>
    </ligand>
</feature>
<sequence length="232" mass="26275">MAQRIVYIQRLMTQKYIPTWEYQKYIARQIQENVRNKKTPGHMLLLVEHPPVYTTGLRDFEYSPEEEKKLKSLGADFVRTNRGGLITFHGPGQLVAYPILHLSSFQPGIKWYVCALEKTVIRTCHSFGVSASTSPHTGVWVGDNKVCAVGIQGRHVTTHGLALNCNIILKWFESIVPCGIPDKGVTSLSKELKREVTTEEVVPHFLEAFAKIFQCSFEEVDDAPFKNWLAAN</sequence>
<dbReference type="PIRSF" id="PIRSF016262">
    <property type="entry name" value="LPLase"/>
    <property type="match status" value="1"/>
</dbReference>
<dbReference type="EC" id="2.3.1.181" evidence="6"/>
<dbReference type="SUPFAM" id="SSF55681">
    <property type="entry name" value="Class II aaRS and biotin synthetases"/>
    <property type="match status" value="1"/>
</dbReference>
<proteinExistence type="inferred from homology"/>
<dbReference type="PROSITE" id="PS51733">
    <property type="entry name" value="BPL_LPL_CATALYTIC"/>
    <property type="match status" value="1"/>
</dbReference>
<dbReference type="FunFam" id="3.30.930.10:FF:000035">
    <property type="entry name" value="Putative lipoyltransferase 2, mitochondrial"/>
    <property type="match status" value="1"/>
</dbReference>
<dbReference type="InterPro" id="IPR004143">
    <property type="entry name" value="BPL_LPL_catalytic"/>
</dbReference>
<evidence type="ECO:0000313" key="11">
    <source>
        <dbReference type="EMBL" id="KAK7074924.1"/>
    </source>
</evidence>
<keyword evidence="4 6" id="KW-0808">Transferase</keyword>
<feature type="binding site" evidence="8">
    <location>
        <begin position="148"/>
        <end position="150"/>
    </location>
    <ligand>
        <name>substrate</name>
    </ligand>
</feature>
<accession>A0AAN8X8M1</accession>
<dbReference type="NCBIfam" id="TIGR00214">
    <property type="entry name" value="lipB"/>
    <property type="match status" value="1"/>
</dbReference>
<comment type="subcellular location">
    <subcellularLocation>
        <location evidence="1 6">Mitochondrion</location>
    </subcellularLocation>
</comment>
<dbReference type="Proteomes" id="UP001381693">
    <property type="component" value="Unassembled WGS sequence"/>
</dbReference>
<comment type="catalytic activity">
    <reaction evidence="6">
        <text>octanoyl-[ACP] + L-lysyl-[protein] = N(6)-octanoyl-L-lysyl-[protein] + holo-[ACP] + H(+)</text>
        <dbReference type="Rhea" id="RHEA:17665"/>
        <dbReference type="Rhea" id="RHEA-COMP:9636"/>
        <dbReference type="Rhea" id="RHEA-COMP:9685"/>
        <dbReference type="Rhea" id="RHEA-COMP:9752"/>
        <dbReference type="Rhea" id="RHEA-COMP:9928"/>
        <dbReference type="ChEBI" id="CHEBI:15378"/>
        <dbReference type="ChEBI" id="CHEBI:29969"/>
        <dbReference type="ChEBI" id="CHEBI:64479"/>
        <dbReference type="ChEBI" id="CHEBI:78463"/>
        <dbReference type="ChEBI" id="CHEBI:78809"/>
        <dbReference type="EC" id="2.3.1.181"/>
    </reaction>
</comment>
<dbReference type="PROSITE" id="PS01313">
    <property type="entry name" value="LIPB"/>
    <property type="match status" value="1"/>
</dbReference>
<keyword evidence="12" id="KW-1185">Reference proteome</keyword>
<evidence type="ECO:0000256" key="1">
    <source>
        <dbReference type="ARBA" id="ARBA00004173"/>
    </source>
</evidence>
<evidence type="ECO:0000256" key="2">
    <source>
        <dbReference type="ARBA" id="ARBA00004821"/>
    </source>
</evidence>
<evidence type="ECO:0000256" key="9">
    <source>
        <dbReference type="PIRSR" id="PIRSR016262-3"/>
    </source>
</evidence>
<organism evidence="11 12">
    <name type="scientific">Halocaridina rubra</name>
    <name type="common">Hawaiian red shrimp</name>
    <dbReference type="NCBI Taxonomy" id="373956"/>
    <lineage>
        <taxon>Eukaryota</taxon>
        <taxon>Metazoa</taxon>
        <taxon>Ecdysozoa</taxon>
        <taxon>Arthropoda</taxon>
        <taxon>Crustacea</taxon>
        <taxon>Multicrustacea</taxon>
        <taxon>Malacostraca</taxon>
        <taxon>Eumalacostraca</taxon>
        <taxon>Eucarida</taxon>
        <taxon>Decapoda</taxon>
        <taxon>Pleocyemata</taxon>
        <taxon>Caridea</taxon>
        <taxon>Atyoidea</taxon>
        <taxon>Atyidae</taxon>
        <taxon>Halocaridina</taxon>
    </lineage>
</organism>
<reference evidence="11 12" key="1">
    <citation type="submission" date="2023-11" db="EMBL/GenBank/DDBJ databases">
        <title>Halocaridina rubra genome assembly.</title>
        <authorList>
            <person name="Smith C."/>
        </authorList>
    </citation>
    <scope>NUCLEOTIDE SEQUENCE [LARGE SCALE GENOMIC DNA]</scope>
    <source>
        <strain evidence="11">EP-1</strain>
        <tissue evidence="11">Whole</tissue>
    </source>
</reference>
<evidence type="ECO:0000256" key="3">
    <source>
        <dbReference type="ARBA" id="ARBA00007907"/>
    </source>
</evidence>
<evidence type="ECO:0000313" key="12">
    <source>
        <dbReference type="Proteomes" id="UP001381693"/>
    </source>
</evidence>
<feature type="site" description="Lowers pKa of active site Cys" evidence="9">
    <location>
        <position position="145"/>
    </location>
</feature>
<feature type="domain" description="BPL/LPL catalytic" evidence="10">
    <location>
        <begin position="38"/>
        <end position="217"/>
    </location>
</feature>
<evidence type="ECO:0000256" key="6">
    <source>
        <dbReference type="PIRNR" id="PIRNR016262"/>
    </source>
</evidence>